<protein>
    <submittedName>
        <fullName evidence="2">Uncharacterized protein</fullName>
    </submittedName>
</protein>
<feature type="region of interest" description="Disordered" evidence="1">
    <location>
        <begin position="147"/>
        <end position="179"/>
    </location>
</feature>
<dbReference type="EMBL" id="LT607752">
    <property type="protein sequence ID" value="SCG70064.1"/>
    <property type="molecule type" value="Genomic_DNA"/>
</dbReference>
<dbReference type="Proteomes" id="UP000198226">
    <property type="component" value="Chromosome I"/>
</dbReference>
<accession>A0A1C5JHJ8</accession>
<keyword evidence="3" id="KW-1185">Reference proteome</keyword>
<proteinExistence type="predicted"/>
<name>A0A1C5JHJ8_9ACTN</name>
<sequence length="179" mass="19008">MDPARETVEVDPALFRAVYDSPASLPGRHRWTTPEHDVRRLEKLLGMPAQSIGAPLWVSGDEPDCPKCGRRATWLDIVASALKGVHDPTMIATVILGDRRYVNTEVPDAIAGVHCLDCHTPVTGLRSFKCHNWAYAFEELAAVRERMRGGSGPTGGHGGSGPTGGHGGSGPTGGPPAVR</sequence>
<dbReference type="AlphaFoldDB" id="A0A1C5JHJ8"/>
<evidence type="ECO:0000313" key="3">
    <source>
        <dbReference type="Proteomes" id="UP000198226"/>
    </source>
</evidence>
<evidence type="ECO:0000256" key="1">
    <source>
        <dbReference type="SAM" id="MobiDB-lite"/>
    </source>
</evidence>
<dbReference type="RefSeq" id="WP_231932433.1">
    <property type="nucleotide sequence ID" value="NZ_LRMV01000042.1"/>
</dbReference>
<feature type="compositionally biased region" description="Gly residues" evidence="1">
    <location>
        <begin position="149"/>
        <end position="172"/>
    </location>
</feature>
<reference evidence="3" key="1">
    <citation type="submission" date="2016-06" db="EMBL/GenBank/DDBJ databases">
        <authorList>
            <person name="Varghese N."/>
            <person name="Submissions Spin"/>
        </authorList>
    </citation>
    <scope>NUCLEOTIDE SEQUENCE [LARGE SCALE GENOMIC DNA]</scope>
    <source>
        <strain evidence="3">DSM 44983</strain>
    </source>
</reference>
<organism evidence="2 3">
    <name type="scientific">Micromonospora rifamycinica</name>
    <dbReference type="NCBI Taxonomy" id="291594"/>
    <lineage>
        <taxon>Bacteria</taxon>
        <taxon>Bacillati</taxon>
        <taxon>Actinomycetota</taxon>
        <taxon>Actinomycetes</taxon>
        <taxon>Micromonosporales</taxon>
        <taxon>Micromonosporaceae</taxon>
        <taxon>Micromonospora</taxon>
    </lineage>
</organism>
<gene>
    <name evidence="2" type="ORF">GA0070623_3486</name>
</gene>
<evidence type="ECO:0000313" key="2">
    <source>
        <dbReference type="EMBL" id="SCG70064.1"/>
    </source>
</evidence>